<evidence type="ECO:0000313" key="3">
    <source>
        <dbReference type="Proteomes" id="UP001596411"/>
    </source>
</evidence>
<dbReference type="EMBL" id="JBHSZP010000006">
    <property type="protein sequence ID" value="MFC7088674.1"/>
    <property type="molecule type" value="Genomic_DNA"/>
</dbReference>
<evidence type="ECO:0000313" key="2">
    <source>
        <dbReference type="EMBL" id="MFC7088674.1"/>
    </source>
</evidence>
<dbReference type="Pfam" id="PF08238">
    <property type="entry name" value="Sel1"/>
    <property type="match status" value="3"/>
</dbReference>
<sequence>MIIAFKALAFAALLLGPASAWALEPETQAAKDEGLRLYNAHLRSQAPPYLEVAAEAGDVDAMYYLGEIHRLRHMGMTREALEWYRRAAEHGEPYAMLRLHQGGACRLGDVCPKGGDDWRQAALEATLPQAEAGDTEAMYTLFSIYSTLEEREQSYHWLETAAEAGNPEAQYRLGARIHNDYGDYPDEAQRQEAAEAWLRRAAEQGHAPAMNRLSALLSQRERHEEAWEWRIGASEGGHQGSRINLGWCYLNPEERGDICVEGQDVVKGWAILHAVSEETDSRTAKNVMDRSHDLLTDEQREQAEVLAEEWLAKEPPLSQFPPRFGY</sequence>
<dbReference type="InterPro" id="IPR050767">
    <property type="entry name" value="Sel1_AlgK"/>
</dbReference>
<protein>
    <submittedName>
        <fullName evidence="2">Tetratricopeptide repeat protein</fullName>
    </submittedName>
</protein>
<dbReference type="Proteomes" id="UP001596411">
    <property type="component" value="Unassembled WGS sequence"/>
</dbReference>
<dbReference type="SUPFAM" id="SSF81901">
    <property type="entry name" value="HCP-like"/>
    <property type="match status" value="1"/>
</dbReference>
<proteinExistence type="predicted"/>
<name>A0ABW2EXB7_9GAMM</name>
<gene>
    <name evidence="2" type="ORF">ACFQH5_03800</name>
</gene>
<organism evidence="2 3">
    <name type="scientific">Halomonas salifodinae</name>
    <dbReference type="NCBI Taxonomy" id="438745"/>
    <lineage>
        <taxon>Bacteria</taxon>
        <taxon>Pseudomonadati</taxon>
        <taxon>Pseudomonadota</taxon>
        <taxon>Gammaproteobacteria</taxon>
        <taxon>Oceanospirillales</taxon>
        <taxon>Halomonadaceae</taxon>
        <taxon>Halomonas</taxon>
    </lineage>
</organism>
<dbReference type="Gene3D" id="1.25.40.10">
    <property type="entry name" value="Tetratricopeptide repeat domain"/>
    <property type="match status" value="1"/>
</dbReference>
<feature type="chain" id="PRO_5046872278" evidence="1">
    <location>
        <begin position="23"/>
        <end position="326"/>
    </location>
</feature>
<keyword evidence="1" id="KW-0732">Signal</keyword>
<accession>A0ABW2EXB7</accession>
<dbReference type="InterPro" id="IPR011990">
    <property type="entry name" value="TPR-like_helical_dom_sf"/>
</dbReference>
<reference evidence="3" key="1">
    <citation type="journal article" date="2019" name="Int. J. Syst. Evol. Microbiol.">
        <title>The Global Catalogue of Microorganisms (GCM) 10K type strain sequencing project: providing services to taxonomists for standard genome sequencing and annotation.</title>
        <authorList>
            <consortium name="The Broad Institute Genomics Platform"/>
            <consortium name="The Broad Institute Genome Sequencing Center for Infectious Disease"/>
            <person name="Wu L."/>
            <person name="Ma J."/>
        </authorList>
    </citation>
    <scope>NUCLEOTIDE SEQUENCE [LARGE SCALE GENOMIC DNA]</scope>
    <source>
        <strain evidence="3">CGMCC 1.13666</strain>
    </source>
</reference>
<dbReference type="SMART" id="SM00671">
    <property type="entry name" value="SEL1"/>
    <property type="match status" value="3"/>
</dbReference>
<keyword evidence="3" id="KW-1185">Reference proteome</keyword>
<dbReference type="RefSeq" id="WP_346063260.1">
    <property type="nucleotide sequence ID" value="NZ_BAAADR010000016.1"/>
</dbReference>
<dbReference type="PANTHER" id="PTHR11102">
    <property type="entry name" value="SEL-1-LIKE PROTEIN"/>
    <property type="match status" value="1"/>
</dbReference>
<comment type="caution">
    <text evidence="2">The sequence shown here is derived from an EMBL/GenBank/DDBJ whole genome shotgun (WGS) entry which is preliminary data.</text>
</comment>
<evidence type="ECO:0000256" key="1">
    <source>
        <dbReference type="SAM" id="SignalP"/>
    </source>
</evidence>
<dbReference type="InterPro" id="IPR006597">
    <property type="entry name" value="Sel1-like"/>
</dbReference>
<dbReference type="PANTHER" id="PTHR11102:SF160">
    <property type="entry name" value="ERAD-ASSOCIATED E3 UBIQUITIN-PROTEIN LIGASE COMPONENT HRD3"/>
    <property type="match status" value="1"/>
</dbReference>
<feature type="signal peptide" evidence="1">
    <location>
        <begin position="1"/>
        <end position="22"/>
    </location>
</feature>